<evidence type="ECO:0000256" key="8">
    <source>
        <dbReference type="ARBA" id="ARBA00023034"/>
    </source>
</evidence>
<evidence type="ECO:0000313" key="14">
    <source>
        <dbReference type="EMBL" id="PIQ72831.1"/>
    </source>
</evidence>
<evidence type="ECO:0000259" key="13">
    <source>
        <dbReference type="Pfam" id="PF01370"/>
    </source>
</evidence>
<keyword evidence="6" id="KW-1133">Transmembrane helix</keyword>
<dbReference type="Pfam" id="PF01370">
    <property type="entry name" value="Epimerase"/>
    <property type="match status" value="1"/>
</dbReference>
<dbReference type="PANTHER" id="PTHR43078:SF6">
    <property type="entry name" value="UDP-GLUCURONIC ACID DECARBOXYLASE 1"/>
    <property type="match status" value="1"/>
</dbReference>
<evidence type="ECO:0000256" key="4">
    <source>
        <dbReference type="ARBA" id="ARBA00022793"/>
    </source>
</evidence>
<dbReference type="EMBL" id="PCVL01000011">
    <property type="protein sequence ID" value="PIQ72831.1"/>
    <property type="molecule type" value="Genomic_DNA"/>
</dbReference>
<evidence type="ECO:0000256" key="10">
    <source>
        <dbReference type="ARBA" id="ARBA00023180"/>
    </source>
</evidence>
<feature type="domain" description="NAD-dependent epimerase/dehydratase" evidence="13">
    <location>
        <begin position="3"/>
        <end position="242"/>
    </location>
</feature>
<protein>
    <submittedName>
        <fullName evidence="14">NAD-dependent dehydratase</fullName>
    </submittedName>
</protein>
<evidence type="ECO:0000256" key="7">
    <source>
        <dbReference type="ARBA" id="ARBA00023027"/>
    </source>
</evidence>
<comment type="cofactor">
    <cofactor evidence="1">
        <name>NAD(+)</name>
        <dbReference type="ChEBI" id="CHEBI:57540"/>
    </cofactor>
</comment>
<evidence type="ECO:0000313" key="15">
    <source>
        <dbReference type="Proteomes" id="UP000229570"/>
    </source>
</evidence>
<organism evidence="14 15">
    <name type="scientific">Candidatus Roizmanbacteria bacterium CG11_big_fil_rev_8_21_14_0_20_35_14</name>
    <dbReference type="NCBI Taxonomy" id="1974855"/>
    <lineage>
        <taxon>Bacteria</taxon>
        <taxon>Candidatus Roizmaniibacteriota</taxon>
    </lineage>
</organism>
<dbReference type="PANTHER" id="PTHR43078">
    <property type="entry name" value="UDP-GLUCURONIC ACID DECARBOXYLASE-RELATED"/>
    <property type="match status" value="1"/>
</dbReference>
<evidence type="ECO:0000256" key="3">
    <source>
        <dbReference type="ARBA" id="ARBA00022692"/>
    </source>
</evidence>
<dbReference type="Gene3D" id="3.40.50.720">
    <property type="entry name" value="NAD(P)-binding Rossmann-like Domain"/>
    <property type="match status" value="1"/>
</dbReference>
<evidence type="ECO:0000256" key="11">
    <source>
        <dbReference type="ARBA" id="ARBA00023239"/>
    </source>
</evidence>
<dbReference type="InterPro" id="IPR044516">
    <property type="entry name" value="UXS-like"/>
</dbReference>
<dbReference type="FunFam" id="3.40.50.720:FF:000065">
    <property type="entry name" value="UDP-glucuronic acid decarboxylase 1"/>
    <property type="match status" value="1"/>
</dbReference>
<keyword evidence="7" id="KW-0520">NAD</keyword>
<evidence type="ECO:0000256" key="2">
    <source>
        <dbReference type="ARBA" id="ARBA00004323"/>
    </source>
</evidence>
<keyword evidence="11" id="KW-0456">Lyase</keyword>
<reference evidence="14 15" key="1">
    <citation type="submission" date="2017-09" db="EMBL/GenBank/DDBJ databases">
        <title>Depth-based differentiation of microbial function through sediment-hosted aquifers and enrichment of novel symbionts in the deep terrestrial subsurface.</title>
        <authorList>
            <person name="Probst A.J."/>
            <person name="Ladd B."/>
            <person name="Jarett J.K."/>
            <person name="Geller-Mcgrath D.E."/>
            <person name="Sieber C.M."/>
            <person name="Emerson J.B."/>
            <person name="Anantharaman K."/>
            <person name="Thomas B.C."/>
            <person name="Malmstrom R."/>
            <person name="Stieglmeier M."/>
            <person name="Klingl A."/>
            <person name="Woyke T."/>
            <person name="Ryan C.M."/>
            <person name="Banfield J.F."/>
        </authorList>
    </citation>
    <scope>NUCLEOTIDE SEQUENCE [LARGE SCALE GENOMIC DNA]</scope>
    <source>
        <strain evidence="14">CG11_big_fil_rev_8_21_14_0_20_35_14</strain>
    </source>
</reference>
<dbReference type="UniPathway" id="UPA00796">
    <property type="reaction ID" value="UER00771"/>
</dbReference>
<keyword evidence="10" id="KW-0325">Glycoprotein</keyword>
<dbReference type="GO" id="GO:0042732">
    <property type="term" value="P:D-xylose metabolic process"/>
    <property type="evidence" value="ECO:0007669"/>
    <property type="project" value="InterPro"/>
</dbReference>
<evidence type="ECO:0000256" key="6">
    <source>
        <dbReference type="ARBA" id="ARBA00022989"/>
    </source>
</evidence>
<dbReference type="InterPro" id="IPR036291">
    <property type="entry name" value="NAD(P)-bd_dom_sf"/>
</dbReference>
<comment type="caution">
    <text evidence="14">The sequence shown here is derived from an EMBL/GenBank/DDBJ whole genome shotgun (WGS) entry which is preliminary data.</text>
</comment>
<keyword evidence="4" id="KW-0210">Decarboxylase</keyword>
<gene>
    <name evidence="14" type="ORF">COV86_01005</name>
</gene>
<dbReference type="GO" id="GO:0033320">
    <property type="term" value="P:UDP-D-xylose biosynthetic process"/>
    <property type="evidence" value="ECO:0007669"/>
    <property type="project" value="UniProtKB-UniPathway"/>
</dbReference>
<proteinExistence type="predicted"/>
<dbReference type="GO" id="GO:0005737">
    <property type="term" value="C:cytoplasm"/>
    <property type="evidence" value="ECO:0007669"/>
    <property type="project" value="TreeGrafter"/>
</dbReference>
<evidence type="ECO:0000256" key="9">
    <source>
        <dbReference type="ARBA" id="ARBA00023136"/>
    </source>
</evidence>
<dbReference type="GO" id="GO:0070403">
    <property type="term" value="F:NAD+ binding"/>
    <property type="evidence" value="ECO:0007669"/>
    <property type="project" value="InterPro"/>
</dbReference>
<keyword evidence="5" id="KW-0735">Signal-anchor</keyword>
<evidence type="ECO:0000256" key="12">
    <source>
        <dbReference type="ARBA" id="ARBA00037859"/>
    </source>
</evidence>
<dbReference type="SUPFAM" id="SSF51735">
    <property type="entry name" value="NAD(P)-binding Rossmann-fold domains"/>
    <property type="match status" value="1"/>
</dbReference>
<evidence type="ECO:0000256" key="5">
    <source>
        <dbReference type="ARBA" id="ARBA00022968"/>
    </source>
</evidence>
<name>A0A2H0KNK1_9BACT</name>
<comment type="subcellular location">
    <subcellularLocation>
        <location evidence="2">Golgi apparatus membrane</location>
        <topology evidence="2">Single-pass type II membrane protein</topology>
    </subcellularLocation>
    <subcellularLocation>
        <location evidence="12">Golgi apparatus</location>
        <location evidence="12">Golgi stack membrane</location>
    </subcellularLocation>
</comment>
<keyword evidence="9" id="KW-0472">Membrane</keyword>
<sequence length="317" mass="35360">MKILITGGAGFIGSHLVKHYLKNNHSVVVIDNYVTGNKNNLKEVAVNKNLQIVEADLINFSFSSLPQFDIVYDLASPASPAVFEKLSFEIFKVNSIGLINLLDFFVRSKSSVFVFASTSEVYGDAKVTPQPETYFGNVHTTGPRSCYDEGKRFAEAVISAYIRKYNIDARIARIFNTYGPFMNKEDGRFISNFINQAINNQQLTIYGDGTQTRSSCYVSDMVTGLVLLGETKNLKGEIINLGNSDERKVVNVAQLIKKLTNSNSKIVFQPIGEDDPKKRCPDIAKAKKLLGWQPKINLEEGLKLTIQYFRSQSTNVS</sequence>
<dbReference type="AlphaFoldDB" id="A0A2H0KNK1"/>
<keyword evidence="8" id="KW-0333">Golgi apparatus</keyword>
<dbReference type="Proteomes" id="UP000229570">
    <property type="component" value="Unassembled WGS sequence"/>
</dbReference>
<accession>A0A2H0KNK1</accession>
<dbReference type="InterPro" id="IPR001509">
    <property type="entry name" value="Epimerase_deHydtase"/>
</dbReference>
<keyword evidence="3" id="KW-0812">Transmembrane</keyword>
<evidence type="ECO:0000256" key="1">
    <source>
        <dbReference type="ARBA" id="ARBA00001911"/>
    </source>
</evidence>
<dbReference type="GO" id="GO:0048040">
    <property type="term" value="F:UDP-glucuronate decarboxylase activity"/>
    <property type="evidence" value="ECO:0007669"/>
    <property type="project" value="TreeGrafter"/>
</dbReference>